<dbReference type="EC" id="2.4.1.-" evidence="13"/>
<sequence>MRARWAVLGMVPFAVLLCFAFLVRPPPVPAAPPPELSVLVGVLTRPEKYASRHLLRLVYGTQPAAPLAQVDVRFVLCRLATDEQRLLVALEILRFGDVIVLNCTENMNSGKTHTFFSSLPGILPRRYDYVMKADDDAFIRVAPLAAALRPLSRHDLYFGYGIPCAGEDPYAGYMSGMGYALSWDLVEWIAASDIPVAELRGPEDKLVGRWLDRGKKAAHRHTAKRAMYDYPGVNGRCSHELLPETVAVHRLKTPERWTTVLRFFNATAALPPSKLYRFD</sequence>
<dbReference type="Pfam" id="PF01762">
    <property type="entry name" value="Galactosyl_T"/>
    <property type="match status" value="1"/>
</dbReference>
<evidence type="ECO:0000256" key="6">
    <source>
        <dbReference type="ARBA" id="ARBA00022679"/>
    </source>
</evidence>
<evidence type="ECO:0000256" key="10">
    <source>
        <dbReference type="ARBA" id="ARBA00023034"/>
    </source>
</evidence>
<evidence type="ECO:0000256" key="4">
    <source>
        <dbReference type="ARBA" id="ARBA00008661"/>
    </source>
</evidence>
<feature type="signal peptide" evidence="14">
    <location>
        <begin position="1"/>
        <end position="30"/>
    </location>
</feature>
<dbReference type="GO" id="GO:0016758">
    <property type="term" value="F:hexosyltransferase activity"/>
    <property type="evidence" value="ECO:0007669"/>
    <property type="project" value="InterPro"/>
</dbReference>
<dbReference type="GO" id="GO:0000139">
    <property type="term" value="C:Golgi membrane"/>
    <property type="evidence" value="ECO:0007669"/>
    <property type="project" value="UniProtKB-SubCell"/>
</dbReference>
<dbReference type="UniPathway" id="UPA00378"/>
<dbReference type="EMBL" id="LR746281">
    <property type="protein sequence ID" value="CAA7410663.1"/>
    <property type="molecule type" value="Genomic_DNA"/>
</dbReference>
<keyword evidence="10 13" id="KW-0333">Golgi apparatus</keyword>
<dbReference type="OrthoDB" id="2139606at2759"/>
<evidence type="ECO:0000256" key="7">
    <source>
        <dbReference type="ARBA" id="ARBA00022692"/>
    </source>
</evidence>
<organism evidence="15 16">
    <name type="scientific">Spirodela intermedia</name>
    <name type="common">Intermediate duckweed</name>
    <dbReference type="NCBI Taxonomy" id="51605"/>
    <lineage>
        <taxon>Eukaryota</taxon>
        <taxon>Viridiplantae</taxon>
        <taxon>Streptophyta</taxon>
        <taxon>Embryophyta</taxon>
        <taxon>Tracheophyta</taxon>
        <taxon>Spermatophyta</taxon>
        <taxon>Magnoliopsida</taxon>
        <taxon>Liliopsida</taxon>
        <taxon>Araceae</taxon>
        <taxon>Lemnoideae</taxon>
        <taxon>Spirodela</taxon>
    </lineage>
</organism>
<keyword evidence="14" id="KW-0732">Signal</keyword>
<reference evidence="15" key="1">
    <citation type="submission" date="2020-02" db="EMBL/GenBank/DDBJ databases">
        <authorList>
            <person name="Scholz U."/>
            <person name="Mascher M."/>
            <person name="Fiebig A."/>
        </authorList>
    </citation>
    <scope>NUCLEOTIDE SEQUENCE</scope>
</reference>
<evidence type="ECO:0000313" key="15">
    <source>
        <dbReference type="EMBL" id="CAA7410663.1"/>
    </source>
</evidence>
<comment type="similarity">
    <text evidence="4 13">Belongs to the glycosyltransferase 31 family.</text>
</comment>
<evidence type="ECO:0000256" key="11">
    <source>
        <dbReference type="ARBA" id="ARBA00023136"/>
    </source>
</evidence>
<evidence type="ECO:0000256" key="14">
    <source>
        <dbReference type="SAM" id="SignalP"/>
    </source>
</evidence>
<evidence type="ECO:0000256" key="13">
    <source>
        <dbReference type="RuleBase" id="RU363063"/>
    </source>
</evidence>
<comment type="cofactor">
    <cofactor evidence="1 13">
        <name>Mn(2+)</name>
        <dbReference type="ChEBI" id="CHEBI:29035"/>
    </cofactor>
</comment>
<comment type="subcellular location">
    <subcellularLocation>
        <location evidence="2 13">Golgi apparatus membrane</location>
        <topology evidence="2 13">Single-pass type II membrane protein</topology>
    </subcellularLocation>
</comment>
<dbReference type="PANTHER" id="PTHR11214">
    <property type="entry name" value="BETA-1,3-N-ACETYLGLUCOSAMINYLTRANSFERASE"/>
    <property type="match status" value="1"/>
</dbReference>
<evidence type="ECO:0000256" key="5">
    <source>
        <dbReference type="ARBA" id="ARBA00022676"/>
    </source>
</evidence>
<keyword evidence="9" id="KW-1133">Transmembrane helix</keyword>
<dbReference type="InterPro" id="IPR002659">
    <property type="entry name" value="Glyco_trans_31"/>
</dbReference>
<evidence type="ECO:0000256" key="1">
    <source>
        <dbReference type="ARBA" id="ARBA00001936"/>
    </source>
</evidence>
<evidence type="ECO:0000256" key="8">
    <source>
        <dbReference type="ARBA" id="ARBA00022968"/>
    </source>
</evidence>
<keyword evidence="11" id="KW-0472">Membrane</keyword>
<proteinExistence type="inferred from homology"/>
<comment type="pathway">
    <text evidence="3">Protein modification; protein glycosylation.</text>
</comment>
<keyword evidence="12 13" id="KW-0464">Manganese</keyword>
<dbReference type="AlphaFoldDB" id="A0A7I8LKP7"/>
<name>A0A7I8LKP7_SPIIN</name>
<keyword evidence="5 13" id="KW-0328">Glycosyltransferase</keyword>
<keyword evidence="8" id="KW-0735">Signal-anchor</keyword>
<dbReference type="Gene3D" id="3.90.550.50">
    <property type="match status" value="1"/>
</dbReference>
<dbReference type="FunFam" id="3.90.550.50:FF:000027">
    <property type="entry name" value="Hexosyltransferase"/>
    <property type="match status" value="1"/>
</dbReference>
<evidence type="ECO:0000256" key="2">
    <source>
        <dbReference type="ARBA" id="ARBA00004323"/>
    </source>
</evidence>
<accession>A0A7I8LKP7</accession>
<dbReference type="PANTHER" id="PTHR11214:SF351">
    <property type="entry name" value="BETA-1,3-GALACTOSYLTRANSFERASE PVG3"/>
    <property type="match status" value="1"/>
</dbReference>
<keyword evidence="7" id="KW-0812">Transmembrane</keyword>
<evidence type="ECO:0000256" key="3">
    <source>
        <dbReference type="ARBA" id="ARBA00004922"/>
    </source>
</evidence>
<feature type="chain" id="PRO_5029672344" description="Hexosyltransferase" evidence="14">
    <location>
        <begin position="31"/>
        <end position="279"/>
    </location>
</feature>
<keyword evidence="16" id="KW-1185">Reference proteome</keyword>
<gene>
    <name evidence="15" type="ORF">SI8410_18021341</name>
</gene>
<evidence type="ECO:0000256" key="12">
    <source>
        <dbReference type="ARBA" id="ARBA00023211"/>
    </source>
</evidence>
<evidence type="ECO:0000313" key="16">
    <source>
        <dbReference type="Proteomes" id="UP000663760"/>
    </source>
</evidence>
<protein>
    <recommendedName>
        <fullName evidence="13">Hexosyltransferase</fullName>
        <ecNumber evidence="13">2.4.1.-</ecNumber>
    </recommendedName>
</protein>
<keyword evidence="6" id="KW-0808">Transferase</keyword>
<dbReference type="Proteomes" id="UP000663760">
    <property type="component" value="Chromosome 18"/>
</dbReference>
<evidence type="ECO:0000256" key="9">
    <source>
        <dbReference type="ARBA" id="ARBA00022989"/>
    </source>
</evidence>